<gene>
    <name evidence="10" type="ORF">g.34475</name>
</gene>
<dbReference type="PANTHER" id="PTHR13100:SF10">
    <property type="entry name" value="CELL GROWTH-REGULATING NUCLEOLAR PROTEIN"/>
    <property type="match status" value="1"/>
</dbReference>
<dbReference type="Gene3D" id="3.30.1490.490">
    <property type="match status" value="1"/>
</dbReference>
<evidence type="ECO:0000256" key="5">
    <source>
        <dbReference type="ARBA" id="ARBA00022833"/>
    </source>
</evidence>
<proteinExistence type="predicted"/>
<feature type="region of interest" description="Disordered" evidence="8">
    <location>
        <begin position="254"/>
        <end position="326"/>
    </location>
</feature>
<reference evidence="10" key="1">
    <citation type="submission" date="2015-12" db="EMBL/GenBank/DDBJ databases">
        <title>De novo transcriptome assembly of four potential Pierce s Disease insect vectors from Arizona vineyards.</title>
        <authorList>
            <person name="Tassone E.E."/>
        </authorList>
    </citation>
    <scope>NUCLEOTIDE SEQUENCE</scope>
</reference>
<dbReference type="GO" id="GO:0000122">
    <property type="term" value="P:negative regulation of transcription by RNA polymerase II"/>
    <property type="evidence" value="ECO:0007669"/>
    <property type="project" value="TreeGrafter"/>
</dbReference>
<dbReference type="GO" id="GO:0006364">
    <property type="term" value="P:rRNA processing"/>
    <property type="evidence" value="ECO:0007669"/>
    <property type="project" value="TreeGrafter"/>
</dbReference>
<keyword evidence="3" id="KW-0677">Repeat</keyword>
<feature type="compositionally biased region" description="Polar residues" evidence="8">
    <location>
        <begin position="276"/>
        <end position="288"/>
    </location>
</feature>
<dbReference type="InterPro" id="IPR039999">
    <property type="entry name" value="LYAR"/>
</dbReference>
<keyword evidence="5" id="KW-0862">Zinc</keyword>
<dbReference type="InterPro" id="IPR036236">
    <property type="entry name" value="Znf_C2H2_sf"/>
</dbReference>
<dbReference type="AlphaFoldDB" id="A0A1B6DNZ0"/>
<feature type="non-terminal residue" evidence="10">
    <location>
        <position position="326"/>
    </location>
</feature>
<dbReference type="EMBL" id="GEDC01009892">
    <property type="protein sequence ID" value="JAS27406.1"/>
    <property type="molecule type" value="Transcribed_RNA"/>
</dbReference>
<evidence type="ECO:0000256" key="7">
    <source>
        <dbReference type="PROSITE-ProRule" id="PRU01145"/>
    </source>
</evidence>
<comment type="subcellular location">
    <subcellularLocation>
        <location evidence="1">Nucleus</location>
    </subcellularLocation>
</comment>
<evidence type="ECO:0000313" key="10">
    <source>
        <dbReference type="EMBL" id="JAS27406.1"/>
    </source>
</evidence>
<feature type="compositionally biased region" description="Basic and acidic residues" evidence="8">
    <location>
        <begin position="254"/>
        <end position="275"/>
    </location>
</feature>
<evidence type="ECO:0000259" key="9">
    <source>
        <dbReference type="Pfam" id="PF08790"/>
    </source>
</evidence>
<evidence type="ECO:0000256" key="8">
    <source>
        <dbReference type="SAM" id="MobiDB-lite"/>
    </source>
</evidence>
<organism evidence="10">
    <name type="scientific">Clastoptera arizonana</name>
    <name type="common">Arizona spittle bug</name>
    <dbReference type="NCBI Taxonomy" id="38151"/>
    <lineage>
        <taxon>Eukaryota</taxon>
        <taxon>Metazoa</taxon>
        <taxon>Ecdysozoa</taxon>
        <taxon>Arthropoda</taxon>
        <taxon>Hexapoda</taxon>
        <taxon>Insecta</taxon>
        <taxon>Pterygota</taxon>
        <taxon>Neoptera</taxon>
        <taxon>Paraneoptera</taxon>
        <taxon>Hemiptera</taxon>
        <taxon>Auchenorrhyncha</taxon>
        <taxon>Cercopoidea</taxon>
        <taxon>Clastopteridae</taxon>
        <taxon>Clastoptera</taxon>
    </lineage>
</organism>
<dbReference type="GO" id="GO:0008270">
    <property type="term" value="F:zinc ion binding"/>
    <property type="evidence" value="ECO:0007669"/>
    <property type="project" value="UniProtKB-KW"/>
</dbReference>
<name>A0A1B6DNZ0_9HEMI</name>
<dbReference type="PROSITE" id="PS51804">
    <property type="entry name" value="ZF_C2HC_LYAR"/>
    <property type="match status" value="2"/>
</dbReference>
<sequence>MVYFTCQNCGESLKKAAVEKHRFKCRNQLHLTCVDCLKDFWGDEYDQHRQCVSELERYSAKEFVPKPNSNKNKSKHDRWVELVHSFSDSEHLSYNGKMLLEACKNFDNIPTKQNKFVNFAKNICRSDLNTINSVFELLKSKLDEVSEKENDSIIIKETEKNNGKSNHESEMVANVETSNNDCVSKVDDVDVDDKTNGLTVSKKELKKIKKKAKFLAEINSIENSKPLDGTNEAKSKDDNYAEIKEKLLSKKELKKQNKERKIEFDKNAQQIEEKSSNNQESTENMLNSKSKKHKRKNLPDDSVAEVPENSQVNTENMLNSKSKKHK</sequence>
<dbReference type="GO" id="GO:0005730">
    <property type="term" value="C:nucleolus"/>
    <property type="evidence" value="ECO:0007669"/>
    <property type="project" value="TreeGrafter"/>
</dbReference>
<evidence type="ECO:0000256" key="4">
    <source>
        <dbReference type="ARBA" id="ARBA00022771"/>
    </source>
</evidence>
<dbReference type="InterPro" id="IPR014898">
    <property type="entry name" value="Znf_C2H2_LYAR"/>
</dbReference>
<evidence type="ECO:0000256" key="3">
    <source>
        <dbReference type="ARBA" id="ARBA00022737"/>
    </source>
</evidence>
<dbReference type="FunFam" id="3.30.1490.490:FF:000001">
    <property type="entry name" value="cell growth-regulating nucleolar protein-like"/>
    <property type="match status" value="1"/>
</dbReference>
<accession>A0A1B6DNZ0</accession>
<feature type="compositionally biased region" description="Polar residues" evidence="8">
    <location>
        <begin position="308"/>
        <end position="320"/>
    </location>
</feature>
<dbReference type="PANTHER" id="PTHR13100">
    <property type="entry name" value="CELL GROWTH-REGULATING NUCLEOLAR PROTEIN LYAR"/>
    <property type="match status" value="1"/>
</dbReference>
<keyword evidence="2" id="KW-0479">Metal-binding</keyword>
<keyword evidence="4 7" id="KW-0863">Zinc-finger</keyword>
<evidence type="ECO:0000256" key="6">
    <source>
        <dbReference type="ARBA" id="ARBA00023242"/>
    </source>
</evidence>
<protein>
    <recommendedName>
        <fullName evidence="9">Zinc finger C2H2 LYAR-type domain-containing protein</fullName>
    </recommendedName>
</protein>
<feature type="domain" description="Zinc finger C2H2 LYAR-type" evidence="9">
    <location>
        <begin position="31"/>
        <end position="58"/>
    </location>
</feature>
<dbReference type="Pfam" id="PF08790">
    <property type="entry name" value="zf-LYAR"/>
    <property type="match status" value="1"/>
</dbReference>
<evidence type="ECO:0000256" key="1">
    <source>
        <dbReference type="ARBA" id="ARBA00004123"/>
    </source>
</evidence>
<dbReference type="GO" id="GO:0003677">
    <property type="term" value="F:DNA binding"/>
    <property type="evidence" value="ECO:0007669"/>
    <property type="project" value="InterPro"/>
</dbReference>
<keyword evidence="6" id="KW-0539">Nucleus</keyword>
<dbReference type="SUPFAM" id="SSF57667">
    <property type="entry name" value="beta-beta-alpha zinc fingers"/>
    <property type="match status" value="2"/>
</dbReference>
<evidence type="ECO:0000256" key="2">
    <source>
        <dbReference type="ARBA" id="ARBA00022723"/>
    </source>
</evidence>